<comment type="caution">
    <text evidence="10">The sequence shown here is derived from an EMBL/GenBank/DDBJ whole genome shotgun (WGS) entry which is preliminary data.</text>
</comment>
<evidence type="ECO:0000256" key="2">
    <source>
        <dbReference type="ARBA" id="ARBA00006236"/>
    </source>
</evidence>
<dbReference type="InterPro" id="IPR020846">
    <property type="entry name" value="MFS_dom"/>
</dbReference>
<keyword evidence="4" id="KW-1003">Cell membrane</keyword>
<feature type="transmembrane region" description="Helical" evidence="8">
    <location>
        <begin position="302"/>
        <end position="328"/>
    </location>
</feature>
<feature type="transmembrane region" description="Helical" evidence="8">
    <location>
        <begin position="361"/>
        <end position="379"/>
    </location>
</feature>
<evidence type="ECO:0000256" key="4">
    <source>
        <dbReference type="ARBA" id="ARBA00022475"/>
    </source>
</evidence>
<protein>
    <recommendedName>
        <fullName evidence="8">Bcr/CflA family efflux transporter</fullName>
    </recommendedName>
</protein>
<feature type="transmembrane region" description="Helical" evidence="8">
    <location>
        <begin position="162"/>
        <end position="181"/>
    </location>
</feature>
<dbReference type="GO" id="GO:1990961">
    <property type="term" value="P:xenobiotic detoxification by transmembrane export across the plasma membrane"/>
    <property type="evidence" value="ECO:0007669"/>
    <property type="project" value="InterPro"/>
</dbReference>
<keyword evidence="7 8" id="KW-0472">Membrane</keyword>
<accession>A0A4U1BHK6</accession>
<feature type="domain" description="Major facilitator superfamily (MFS) profile" evidence="9">
    <location>
        <begin position="6"/>
        <end position="384"/>
    </location>
</feature>
<evidence type="ECO:0000259" key="9">
    <source>
        <dbReference type="PROSITE" id="PS50850"/>
    </source>
</evidence>
<dbReference type="Pfam" id="PF07690">
    <property type="entry name" value="MFS_1"/>
    <property type="match status" value="1"/>
</dbReference>
<dbReference type="PROSITE" id="PS50850">
    <property type="entry name" value="MFS"/>
    <property type="match status" value="1"/>
</dbReference>
<comment type="subcellular location">
    <subcellularLocation>
        <location evidence="8">Cell inner membrane</location>
        <topology evidence="8">Multi-pass membrane protein</topology>
    </subcellularLocation>
    <subcellularLocation>
        <location evidence="1">Cell membrane</location>
        <topology evidence="1">Multi-pass membrane protein</topology>
    </subcellularLocation>
</comment>
<keyword evidence="6 8" id="KW-1133">Transmembrane helix</keyword>
<feature type="transmembrane region" description="Helical" evidence="8">
    <location>
        <begin position="275"/>
        <end position="296"/>
    </location>
</feature>
<dbReference type="GO" id="GO:0005886">
    <property type="term" value="C:plasma membrane"/>
    <property type="evidence" value="ECO:0007669"/>
    <property type="project" value="UniProtKB-SubCell"/>
</dbReference>
<dbReference type="Gene3D" id="1.20.1720.10">
    <property type="entry name" value="Multidrug resistance protein D"/>
    <property type="match status" value="1"/>
</dbReference>
<reference evidence="10 11" key="1">
    <citation type="submission" date="2019-04" db="EMBL/GenBank/DDBJ databases">
        <authorList>
            <person name="Hwang J.C."/>
        </authorList>
    </citation>
    <scope>NUCLEOTIDE SEQUENCE [LARGE SCALE GENOMIC DNA]</scope>
    <source>
        <strain evidence="10 11">IMCC35002</strain>
    </source>
</reference>
<dbReference type="PROSITE" id="PS00216">
    <property type="entry name" value="SUGAR_TRANSPORT_1"/>
    <property type="match status" value="1"/>
</dbReference>
<dbReference type="PANTHER" id="PTHR42718:SF9">
    <property type="entry name" value="MAJOR FACILITATOR SUPERFAMILY MULTIDRUG TRANSPORTER MFSC"/>
    <property type="match status" value="1"/>
</dbReference>
<dbReference type="InterPro" id="IPR005829">
    <property type="entry name" value="Sugar_transporter_CS"/>
</dbReference>
<feature type="transmembrane region" description="Helical" evidence="8">
    <location>
        <begin position="335"/>
        <end position="355"/>
    </location>
</feature>
<dbReference type="OrthoDB" id="9814303at2"/>
<proteinExistence type="inferred from homology"/>
<evidence type="ECO:0000256" key="5">
    <source>
        <dbReference type="ARBA" id="ARBA00022692"/>
    </source>
</evidence>
<evidence type="ECO:0000313" key="10">
    <source>
        <dbReference type="EMBL" id="TKB50757.1"/>
    </source>
</evidence>
<dbReference type="PANTHER" id="PTHR42718">
    <property type="entry name" value="MAJOR FACILITATOR SUPERFAMILY MULTIDRUG TRANSPORTER MFSC"/>
    <property type="match status" value="1"/>
</dbReference>
<comment type="similarity">
    <text evidence="2 8">Belongs to the major facilitator superfamily. Bcr/CmlA family.</text>
</comment>
<feature type="transmembrane region" description="Helical" evidence="8">
    <location>
        <begin position="130"/>
        <end position="150"/>
    </location>
</feature>
<evidence type="ECO:0000313" key="11">
    <source>
        <dbReference type="Proteomes" id="UP000305675"/>
    </source>
</evidence>
<dbReference type="RefSeq" id="WP_136865032.1">
    <property type="nucleotide sequence ID" value="NZ_SWCJ01000021.1"/>
</dbReference>
<keyword evidence="5 8" id="KW-0812">Transmembrane</keyword>
<feature type="transmembrane region" description="Helical" evidence="8">
    <location>
        <begin position="7"/>
        <end position="29"/>
    </location>
</feature>
<evidence type="ECO:0000256" key="8">
    <source>
        <dbReference type="RuleBase" id="RU365088"/>
    </source>
</evidence>
<dbReference type="SUPFAM" id="SSF103473">
    <property type="entry name" value="MFS general substrate transporter"/>
    <property type="match status" value="1"/>
</dbReference>
<gene>
    <name evidence="10" type="ORF">FCL42_19105</name>
</gene>
<evidence type="ECO:0000256" key="7">
    <source>
        <dbReference type="ARBA" id="ARBA00023136"/>
    </source>
</evidence>
<sequence length="396" mass="41987">MRLTNPLPLFMMMVLFSPLAIDIFLPAVPVMADSFGVPVSWIQQCLPVFMLAFGAGQLLAGPLADRYGRRPVALVGAVTYVVTSMLAAMASEFSMLMLARLGQGFSACALSVAAFAGVRDTFGAERSKSMFSYLNGVICIVPAMAPLLGGWLTEIWGWESNFWFMAGYAAVVGLIMFLMLNETRPANTKSDGKLLSMTAYKSIVGVAEFRFYALLVLLGMAMIIGYVTQAPARLMVELGLNSTQFALWFGANAFINIVAAFIAPKVIKQIGQTKGLWIGVLVMAASGVAELMLQSVMTPLAFMAPVFTASVGFCFVIAICSGSALAPFGDRAGTAAALLGLFQMTGSAILVGLLAASGLSAVMQLSVLMLLPLVWLVLAKKPESDDTAQETVTANS</sequence>
<feature type="transmembrane region" description="Helical" evidence="8">
    <location>
        <begin position="245"/>
        <end position="263"/>
    </location>
</feature>
<name>A0A4U1BHK6_9GAMM</name>
<organism evidence="10 11">
    <name type="scientific">Ferrimonas aestuarii</name>
    <dbReference type="NCBI Taxonomy" id="2569539"/>
    <lineage>
        <taxon>Bacteria</taxon>
        <taxon>Pseudomonadati</taxon>
        <taxon>Pseudomonadota</taxon>
        <taxon>Gammaproteobacteria</taxon>
        <taxon>Alteromonadales</taxon>
        <taxon>Ferrimonadaceae</taxon>
        <taxon>Ferrimonas</taxon>
    </lineage>
</organism>
<keyword evidence="11" id="KW-1185">Reference proteome</keyword>
<dbReference type="InterPro" id="IPR011701">
    <property type="entry name" value="MFS"/>
</dbReference>
<evidence type="ECO:0000256" key="6">
    <source>
        <dbReference type="ARBA" id="ARBA00022989"/>
    </source>
</evidence>
<feature type="transmembrane region" description="Helical" evidence="8">
    <location>
        <begin position="97"/>
        <end position="118"/>
    </location>
</feature>
<feature type="transmembrane region" description="Helical" evidence="8">
    <location>
        <begin position="41"/>
        <end position="60"/>
    </location>
</feature>
<evidence type="ECO:0000256" key="3">
    <source>
        <dbReference type="ARBA" id="ARBA00022448"/>
    </source>
</evidence>
<dbReference type="Proteomes" id="UP000305675">
    <property type="component" value="Unassembled WGS sequence"/>
</dbReference>
<dbReference type="NCBIfam" id="TIGR00710">
    <property type="entry name" value="efflux_Bcr_CflA"/>
    <property type="match status" value="1"/>
</dbReference>
<dbReference type="GO" id="GO:0042910">
    <property type="term" value="F:xenobiotic transmembrane transporter activity"/>
    <property type="evidence" value="ECO:0007669"/>
    <property type="project" value="InterPro"/>
</dbReference>
<evidence type="ECO:0000256" key="1">
    <source>
        <dbReference type="ARBA" id="ARBA00004651"/>
    </source>
</evidence>
<dbReference type="EMBL" id="SWCJ01000021">
    <property type="protein sequence ID" value="TKB50757.1"/>
    <property type="molecule type" value="Genomic_DNA"/>
</dbReference>
<feature type="transmembrane region" description="Helical" evidence="8">
    <location>
        <begin position="72"/>
        <end position="91"/>
    </location>
</feature>
<dbReference type="InterPro" id="IPR004812">
    <property type="entry name" value="Efflux_drug-R_Bcr/CmlA"/>
</dbReference>
<dbReference type="AlphaFoldDB" id="A0A4U1BHK6"/>
<dbReference type="InterPro" id="IPR036259">
    <property type="entry name" value="MFS_trans_sf"/>
</dbReference>
<keyword evidence="3 8" id="KW-0813">Transport</keyword>
<dbReference type="CDD" id="cd17320">
    <property type="entry name" value="MFS_MdfA_MDR_like"/>
    <property type="match status" value="1"/>
</dbReference>
<keyword evidence="8" id="KW-0997">Cell inner membrane</keyword>
<feature type="transmembrane region" description="Helical" evidence="8">
    <location>
        <begin position="202"/>
        <end position="225"/>
    </location>
</feature>